<dbReference type="Pfam" id="PF00172">
    <property type="entry name" value="Zn_clus"/>
    <property type="match status" value="1"/>
</dbReference>
<reference evidence="10" key="1">
    <citation type="submission" date="2017-09" db="EMBL/GenBank/DDBJ databases">
        <title>Polyketide synthases of a Diaporthe helianthi virulent isolate.</title>
        <authorList>
            <person name="Baroncelli R."/>
        </authorList>
    </citation>
    <scope>NUCLEOTIDE SEQUENCE [LARGE SCALE GENOMIC DNA]</scope>
    <source>
        <strain evidence="10">7/96</strain>
    </source>
</reference>
<feature type="compositionally biased region" description="Basic and acidic residues" evidence="8">
    <location>
        <begin position="133"/>
        <end position="144"/>
    </location>
</feature>
<dbReference type="AlphaFoldDB" id="A0A2P5HKC8"/>
<dbReference type="GO" id="GO:0000981">
    <property type="term" value="F:DNA-binding transcription factor activity, RNA polymerase II-specific"/>
    <property type="evidence" value="ECO:0007669"/>
    <property type="project" value="InterPro"/>
</dbReference>
<feature type="region of interest" description="Disordered" evidence="8">
    <location>
        <begin position="752"/>
        <end position="774"/>
    </location>
</feature>
<evidence type="ECO:0000259" key="9">
    <source>
        <dbReference type="PROSITE" id="PS50048"/>
    </source>
</evidence>
<keyword evidence="11" id="KW-1185">Reference proteome</keyword>
<dbReference type="OrthoDB" id="1924787at2759"/>
<keyword evidence="3" id="KW-0862">Zinc</keyword>
<evidence type="ECO:0000256" key="5">
    <source>
        <dbReference type="ARBA" id="ARBA00023125"/>
    </source>
</evidence>
<sequence length="911" mass="99975">MPGILPMKVIKVGASTQSRIAQACDRCRSKKIRCDGIRPCCTQCANVGFECKTSDKLSRRAFPRGYTESLEERVRVLEAEVRDLKDLLDEKDEKIDMLSKMHGNHRRPSVSSGSGSGSGSGLPSNASSPVESRPGREPTPIKEDTFKVQASPLLLGVENSDSYFMGPSSGRGFVEAFKRKLQEAGKPSLDFNTEAFLHIQGCYPLVPKDPALPVRAPPRLFTDRCVNVYFQEWAPLFPVIHKPTFLRIYEEFVSDPEKVKNNHKLAQLHLVFGIAALSSDKPDLVQVASCEQQWQRSVEAVLMENTMNTLQCLVLALVYCTVRADYKRLQHYKGIAVGLSHRLGLHQSQKRFSFGALTIETRKKVFWTLYTLDCFSAAILGLPKLIKEEDAHAEYPSDTDDEYVTEKGFQPTLPGEYTKLSSALALFRAARIMAKVLEKLYPAATSYDLSLQQMSALEAELDSWSENLPQHLKLTFRQDKPSTDVTGSRSPLLSLTYYYIRTLIYRPAIGSSLGHKAAPARLSVSDSAKHMIQIAQLLEERSMSFSFCLNKADLLLACGMTLLYQGIDLKQDSKMLKDNERLVNAVIKMVERMKAPSTYDFKRIASMLVSLDEPIVSLPTPPRQSPDTSMAAPPPQRTSPAPKPSKRSSHGHHSQHSPLGRHSGASMSETDLLSQQEKLRRMTTSNLTPVPGTVRPDLHRSASRTSFDSARPNSASITQRRDQRLSTSQAAMIARVSSGQKTNLDFLSLGNTSSQTGSTSPAQNNHNHHHVPTSAQQQYASIHVPPKAASGGVSPSEWEALLGQIDGGQINLYDAIYGGPQVSLETPVNSAVEGSWSPDSLDLSAFNLGDFGATQQGGSLSEESLSSVSGGDDLSSLDFRDFQANHGAMMSGGGEQGFMMEGMPVGGNFGL</sequence>
<organism evidence="10 11">
    <name type="scientific">Diaporthe helianthi</name>
    <dbReference type="NCBI Taxonomy" id="158607"/>
    <lineage>
        <taxon>Eukaryota</taxon>
        <taxon>Fungi</taxon>
        <taxon>Dikarya</taxon>
        <taxon>Ascomycota</taxon>
        <taxon>Pezizomycotina</taxon>
        <taxon>Sordariomycetes</taxon>
        <taxon>Sordariomycetidae</taxon>
        <taxon>Diaporthales</taxon>
        <taxon>Diaporthaceae</taxon>
        <taxon>Diaporthe</taxon>
    </lineage>
</organism>
<dbReference type="InterPro" id="IPR050987">
    <property type="entry name" value="AtrR-like"/>
</dbReference>
<protein>
    <submittedName>
        <fullName evidence="10">Fungal specific transcription factor domain-containing protein</fullName>
    </submittedName>
</protein>
<dbReference type="PANTHER" id="PTHR46910:SF12">
    <property type="entry name" value="REGULATORY PROTEIN CAT8"/>
    <property type="match status" value="1"/>
</dbReference>
<evidence type="ECO:0000256" key="7">
    <source>
        <dbReference type="ARBA" id="ARBA00023242"/>
    </source>
</evidence>
<feature type="compositionally biased region" description="Pro residues" evidence="8">
    <location>
        <begin position="632"/>
        <end position="643"/>
    </location>
</feature>
<dbReference type="SMART" id="SM00066">
    <property type="entry name" value="GAL4"/>
    <property type="match status" value="1"/>
</dbReference>
<dbReference type="CDD" id="cd00067">
    <property type="entry name" value="GAL4"/>
    <property type="match status" value="1"/>
</dbReference>
<keyword evidence="4" id="KW-0805">Transcription regulation</keyword>
<feature type="region of interest" description="Disordered" evidence="8">
    <location>
        <begin position="615"/>
        <end position="728"/>
    </location>
</feature>
<evidence type="ECO:0000256" key="4">
    <source>
        <dbReference type="ARBA" id="ARBA00023015"/>
    </source>
</evidence>
<dbReference type="InterPro" id="IPR007219">
    <property type="entry name" value="XnlR_reg_dom"/>
</dbReference>
<feature type="compositionally biased region" description="Polar residues" evidence="8">
    <location>
        <begin position="752"/>
        <end position="765"/>
    </location>
</feature>
<dbReference type="GO" id="GO:0005634">
    <property type="term" value="C:nucleus"/>
    <property type="evidence" value="ECO:0007669"/>
    <property type="project" value="UniProtKB-SubCell"/>
</dbReference>
<dbReference type="Proteomes" id="UP000094444">
    <property type="component" value="Unassembled WGS sequence"/>
</dbReference>
<evidence type="ECO:0000256" key="1">
    <source>
        <dbReference type="ARBA" id="ARBA00004123"/>
    </source>
</evidence>
<gene>
    <name evidence="10" type="ORF">DHEL01_v210886</name>
</gene>
<dbReference type="PANTHER" id="PTHR46910">
    <property type="entry name" value="TRANSCRIPTION FACTOR PDR1"/>
    <property type="match status" value="1"/>
</dbReference>
<dbReference type="EMBL" id="MAVT02001515">
    <property type="protein sequence ID" value="POS70720.1"/>
    <property type="molecule type" value="Genomic_DNA"/>
</dbReference>
<accession>A0A2P5HKC8</accession>
<dbReference type="Pfam" id="PF04082">
    <property type="entry name" value="Fungal_trans"/>
    <property type="match status" value="1"/>
</dbReference>
<feature type="region of interest" description="Disordered" evidence="8">
    <location>
        <begin position="99"/>
        <end position="144"/>
    </location>
</feature>
<proteinExistence type="predicted"/>
<feature type="domain" description="Zn(2)-C6 fungal-type" evidence="9">
    <location>
        <begin position="23"/>
        <end position="53"/>
    </location>
</feature>
<evidence type="ECO:0000256" key="8">
    <source>
        <dbReference type="SAM" id="MobiDB-lite"/>
    </source>
</evidence>
<dbReference type="PROSITE" id="PS00463">
    <property type="entry name" value="ZN2_CY6_FUNGAL_1"/>
    <property type="match status" value="1"/>
</dbReference>
<keyword evidence="6" id="KW-0804">Transcription</keyword>
<keyword evidence="7" id="KW-0539">Nucleus</keyword>
<feature type="compositionally biased region" description="Basic residues" evidence="8">
    <location>
        <begin position="644"/>
        <end position="655"/>
    </location>
</feature>
<dbReference type="InterPro" id="IPR001138">
    <property type="entry name" value="Zn2Cys6_DnaBD"/>
</dbReference>
<evidence type="ECO:0000313" key="11">
    <source>
        <dbReference type="Proteomes" id="UP000094444"/>
    </source>
</evidence>
<keyword evidence="5" id="KW-0238">DNA-binding</keyword>
<name>A0A2P5HKC8_DIAHE</name>
<dbReference type="CDD" id="cd15485">
    <property type="entry name" value="ZIP_Cat8"/>
    <property type="match status" value="1"/>
</dbReference>
<dbReference type="InParanoid" id="A0A2P5HKC8"/>
<dbReference type="Gene3D" id="4.10.240.10">
    <property type="entry name" value="Zn(2)-C6 fungal-type DNA-binding domain"/>
    <property type="match status" value="1"/>
</dbReference>
<evidence type="ECO:0000256" key="6">
    <source>
        <dbReference type="ARBA" id="ARBA00023163"/>
    </source>
</evidence>
<dbReference type="CDD" id="cd12148">
    <property type="entry name" value="fungal_TF_MHR"/>
    <property type="match status" value="1"/>
</dbReference>
<dbReference type="PROSITE" id="PS50048">
    <property type="entry name" value="ZN2_CY6_FUNGAL_2"/>
    <property type="match status" value="1"/>
</dbReference>
<dbReference type="FunFam" id="4.10.240.10:FF:000007">
    <property type="entry name" value="C6 transcription factor FacB"/>
    <property type="match status" value="1"/>
</dbReference>
<dbReference type="GO" id="GO:0008270">
    <property type="term" value="F:zinc ion binding"/>
    <property type="evidence" value="ECO:0007669"/>
    <property type="project" value="InterPro"/>
</dbReference>
<dbReference type="GO" id="GO:0003677">
    <property type="term" value="F:DNA binding"/>
    <property type="evidence" value="ECO:0007669"/>
    <property type="project" value="UniProtKB-KW"/>
</dbReference>
<keyword evidence="2" id="KW-0479">Metal-binding</keyword>
<evidence type="ECO:0000256" key="3">
    <source>
        <dbReference type="ARBA" id="ARBA00022833"/>
    </source>
</evidence>
<evidence type="ECO:0000313" key="10">
    <source>
        <dbReference type="EMBL" id="POS70720.1"/>
    </source>
</evidence>
<feature type="compositionally biased region" description="Polar residues" evidence="8">
    <location>
        <begin position="665"/>
        <end position="688"/>
    </location>
</feature>
<dbReference type="STRING" id="158607.A0A2P5HKC8"/>
<dbReference type="SMART" id="SM00906">
    <property type="entry name" value="Fungal_trans"/>
    <property type="match status" value="1"/>
</dbReference>
<feature type="compositionally biased region" description="Polar residues" evidence="8">
    <location>
        <begin position="703"/>
        <end position="718"/>
    </location>
</feature>
<comment type="caution">
    <text evidence="10">The sequence shown here is derived from an EMBL/GenBank/DDBJ whole genome shotgun (WGS) entry which is preliminary data.</text>
</comment>
<dbReference type="GO" id="GO:0006351">
    <property type="term" value="P:DNA-templated transcription"/>
    <property type="evidence" value="ECO:0007669"/>
    <property type="project" value="InterPro"/>
</dbReference>
<evidence type="ECO:0000256" key="2">
    <source>
        <dbReference type="ARBA" id="ARBA00022723"/>
    </source>
</evidence>
<dbReference type="InterPro" id="IPR036864">
    <property type="entry name" value="Zn2-C6_fun-type_DNA-bd_sf"/>
</dbReference>
<dbReference type="SUPFAM" id="SSF57701">
    <property type="entry name" value="Zn2/Cys6 DNA-binding domain"/>
    <property type="match status" value="1"/>
</dbReference>
<comment type="subcellular location">
    <subcellularLocation>
        <location evidence="1">Nucleus</location>
    </subcellularLocation>
</comment>